<dbReference type="Gene3D" id="3.90.245.10">
    <property type="entry name" value="Ribonucleoside hydrolase-like"/>
    <property type="match status" value="1"/>
</dbReference>
<gene>
    <name evidence="6" type="ORF">ACA1_097550</name>
</gene>
<keyword evidence="2 6" id="KW-0378">Hydrolase</keyword>
<dbReference type="AlphaFoldDB" id="L8GJS6"/>
<name>L8GJS6_ACACF</name>
<reference evidence="6 7" key="1">
    <citation type="journal article" date="2013" name="Genome Biol.">
        <title>Genome of Acanthamoeba castellanii highlights extensive lateral gene transfer and early evolution of tyrosine kinase signaling.</title>
        <authorList>
            <person name="Clarke M."/>
            <person name="Lohan A.J."/>
            <person name="Liu B."/>
            <person name="Lagkouvardos I."/>
            <person name="Roy S."/>
            <person name="Zafar N."/>
            <person name="Bertelli C."/>
            <person name="Schilde C."/>
            <person name="Kianianmomeni A."/>
            <person name="Burglin T.R."/>
            <person name="Frech C."/>
            <person name="Turcotte B."/>
            <person name="Kopec K.O."/>
            <person name="Synnott J.M."/>
            <person name="Choo C."/>
            <person name="Paponov I."/>
            <person name="Finkler A."/>
            <person name="Soon Heng Tan C."/>
            <person name="Hutchins A.P."/>
            <person name="Weinmeier T."/>
            <person name="Rattei T."/>
            <person name="Chu J.S."/>
            <person name="Gimenez G."/>
            <person name="Irimia M."/>
            <person name="Rigden D.J."/>
            <person name="Fitzpatrick D.A."/>
            <person name="Lorenzo-Morales J."/>
            <person name="Bateman A."/>
            <person name="Chiu C.H."/>
            <person name="Tang P."/>
            <person name="Hegemann P."/>
            <person name="Fromm H."/>
            <person name="Raoult D."/>
            <person name="Greub G."/>
            <person name="Miranda-Saavedra D."/>
            <person name="Chen N."/>
            <person name="Nash P."/>
            <person name="Ginger M.L."/>
            <person name="Horn M."/>
            <person name="Schaap P."/>
            <person name="Caler L."/>
            <person name="Loftus B."/>
        </authorList>
    </citation>
    <scope>NUCLEOTIDE SEQUENCE [LARGE SCALE GENOMIC DNA]</scope>
    <source>
        <strain evidence="6 7">Neff</strain>
    </source>
</reference>
<evidence type="ECO:0000256" key="3">
    <source>
        <dbReference type="ARBA" id="ARBA00023295"/>
    </source>
</evidence>
<sequence length="380" mass="40838">MKVNICIVAALALVVCALAVDATSSQKKKQVIIDTDANTDDAIAILWLLKRTDIDIKAITVVGTGWASLSSGLTNIFNMLAFMGRNDIPVTWGGGYALYDIKHNIYGCTYAKTIPNAPGGRQWADTLVGLAHCFPKAGPGRYYNPNAPGAVDLMVQVLNSTRDKVDILALGPATNVADLLSAHPWAKVRIGRVVFSGGAVYVGGNIFTNVPNTYAEYNALGDPDALAAVATSGVSLVLVPLDATGQLIVNQTYLDRLGVNQYTSEAAWVYSLLRTLQTQMGSVFNTYSLWDPYAAAVLVDQSRYADTVNKIKITVVTQDLNASEVGRTKPDSRNGSSVSVVLRPDDVVFDDLIYYLALEDNSSPSPRCTESANGGWYAWN</sequence>
<dbReference type="OMA" id="INTCTQP"/>
<organism evidence="6 7">
    <name type="scientific">Acanthamoeba castellanii (strain ATCC 30010 / Neff)</name>
    <dbReference type="NCBI Taxonomy" id="1257118"/>
    <lineage>
        <taxon>Eukaryota</taxon>
        <taxon>Amoebozoa</taxon>
        <taxon>Discosea</taxon>
        <taxon>Longamoebia</taxon>
        <taxon>Centramoebida</taxon>
        <taxon>Acanthamoebidae</taxon>
        <taxon>Acanthamoeba</taxon>
    </lineage>
</organism>
<dbReference type="STRING" id="1257118.L8GJS6"/>
<evidence type="ECO:0000256" key="4">
    <source>
        <dbReference type="SAM" id="SignalP"/>
    </source>
</evidence>
<evidence type="ECO:0000256" key="2">
    <source>
        <dbReference type="ARBA" id="ARBA00022801"/>
    </source>
</evidence>
<dbReference type="VEuPathDB" id="AmoebaDB:ACA1_097550"/>
<dbReference type="EMBL" id="KB008103">
    <property type="protein sequence ID" value="ELR13069.1"/>
    <property type="molecule type" value="Genomic_DNA"/>
</dbReference>
<dbReference type="GO" id="GO:0006152">
    <property type="term" value="P:purine nucleoside catabolic process"/>
    <property type="evidence" value="ECO:0007669"/>
    <property type="project" value="TreeGrafter"/>
</dbReference>
<dbReference type="KEGG" id="acan:ACA1_097550"/>
<dbReference type="SUPFAM" id="SSF53590">
    <property type="entry name" value="Nucleoside hydrolase"/>
    <property type="match status" value="1"/>
</dbReference>
<dbReference type="PANTHER" id="PTHR12304">
    <property type="entry name" value="INOSINE-URIDINE PREFERRING NUCLEOSIDE HYDROLASE"/>
    <property type="match status" value="1"/>
</dbReference>
<accession>L8GJS6</accession>
<keyword evidence="3" id="KW-0326">Glycosidase</keyword>
<feature type="signal peptide" evidence="4">
    <location>
        <begin position="1"/>
        <end position="19"/>
    </location>
</feature>
<dbReference type="InterPro" id="IPR001910">
    <property type="entry name" value="Inosine/uridine_hydrolase_dom"/>
</dbReference>
<dbReference type="InterPro" id="IPR023186">
    <property type="entry name" value="IUNH"/>
</dbReference>
<keyword evidence="7" id="KW-1185">Reference proteome</keyword>
<feature type="domain" description="Inosine/uridine-preferring nucleoside hydrolase" evidence="5">
    <location>
        <begin position="31"/>
        <end position="342"/>
    </location>
</feature>
<dbReference type="OrthoDB" id="5783963at2759"/>
<dbReference type="Proteomes" id="UP000011083">
    <property type="component" value="Unassembled WGS sequence"/>
</dbReference>
<dbReference type="Pfam" id="PF01156">
    <property type="entry name" value="IU_nuc_hydro"/>
    <property type="match status" value="1"/>
</dbReference>
<feature type="chain" id="PRO_5003989593" evidence="4">
    <location>
        <begin position="20"/>
        <end position="380"/>
    </location>
</feature>
<comment type="similarity">
    <text evidence="1">Belongs to the IUNH family.</text>
</comment>
<keyword evidence="4" id="KW-0732">Signal</keyword>
<dbReference type="InterPro" id="IPR036452">
    <property type="entry name" value="Ribo_hydro-like"/>
</dbReference>
<dbReference type="GO" id="GO:0008477">
    <property type="term" value="F:purine nucleosidase activity"/>
    <property type="evidence" value="ECO:0007669"/>
    <property type="project" value="TreeGrafter"/>
</dbReference>
<evidence type="ECO:0000313" key="6">
    <source>
        <dbReference type="EMBL" id="ELR13069.1"/>
    </source>
</evidence>
<protein>
    <submittedName>
        <fullName evidence="6">Inosineuridine preferring nucleoside hydrolase family protein</fullName>
    </submittedName>
</protein>
<dbReference type="RefSeq" id="XP_004335082.1">
    <property type="nucleotide sequence ID" value="XM_004335034.1"/>
</dbReference>
<proteinExistence type="inferred from homology"/>
<dbReference type="GO" id="GO:0005829">
    <property type="term" value="C:cytosol"/>
    <property type="evidence" value="ECO:0007669"/>
    <property type="project" value="TreeGrafter"/>
</dbReference>
<dbReference type="PANTHER" id="PTHR12304:SF4">
    <property type="entry name" value="URIDINE NUCLEOSIDASE"/>
    <property type="match status" value="1"/>
</dbReference>
<evidence type="ECO:0000259" key="5">
    <source>
        <dbReference type="Pfam" id="PF01156"/>
    </source>
</evidence>
<evidence type="ECO:0000256" key="1">
    <source>
        <dbReference type="ARBA" id="ARBA00009176"/>
    </source>
</evidence>
<evidence type="ECO:0000313" key="7">
    <source>
        <dbReference type="Proteomes" id="UP000011083"/>
    </source>
</evidence>
<dbReference type="GeneID" id="14913592"/>